<dbReference type="GO" id="GO:0005634">
    <property type="term" value="C:nucleus"/>
    <property type="evidence" value="ECO:0007669"/>
    <property type="project" value="TreeGrafter"/>
</dbReference>
<evidence type="ECO:0000256" key="1">
    <source>
        <dbReference type="SAM" id="MobiDB-lite"/>
    </source>
</evidence>
<dbReference type="PANTHER" id="PTHR21563">
    <property type="entry name" value="ZINC FINGER C3H1 DOMAIN-CONTAINING PROTEIN"/>
    <property type="match status" value="1"/>
</dbReference>
<feature type="compositionally biased region" description="Polar residues" evidence="1">
    <location>
        <begin position="582"/>
        <end position="591"/>
    </location>
</feature>
<proteinExistence type="predicted"/>
<dbReference type="InterPro" id="IPR019607">
    <property type="entry name" value="Putative_zinc-finger_domain"/>
</dbReference>
<keyword evidence="4" id="KW-1185">Reference proteome</keyword>
<feature type="compositionally biased region" description="Pro residues" evidence="1">
    <location>
        <begin position="21"/>
        <end position="32"/>
    </location>
</feature>
<name>A0A1V6PAB5_PENDC</name>
<feature type="region of interest" description="Disordered" evidence="1">
    <location>
        <begin position="837"/>
        <end position="1036"/>
    </location>
</feature>
<feature type="domain" description="Putative zinc-finger" evidence="2">
    <location>
        <begin position="1099"/>
        <end position="1120"/>
    </location>
</feature>
<feature type="compositionally biased region" description="Pro residues" evidence="1">
    <location>
        <begin position="999"/>
        <end position="1008"/>
    </location>
</feature>
<evidence type="ECO:0000259" key="2">
    <source>
        <dbReference type="Pfam" id="PF10650"/>
    </source>
</evidence>
<feature type="compositionally biased region" description="Basic and acidic residues" evidence="1">
    <location>
        <begin position="956"/>
        <end position="965"/>
    </location>
</feature>
<feature type="compositionally biased region" description="Low complexity" evidence="1">
    <location>
        <begin position="171"/>
        <end position="181"/>
    </location>
</feature>
<reference evidence="4" key="1">
    <citation type="journal article" date="2017" name="Nat. Microbiol.">
        <title>Global analysis of biosynthetic gene clusters reveals vast potential of secondary metabolite production in Penicillium species.</title>
        <authorList>
            <person name="Nielsen J.C."/>
            <person name="Grijseels S."/>
            <person name="Prigent S."/>
            <person name="Ji B."/>
            <person name="Dainat J."/>
            <person name="Nielsen K.F."/>
            <person name="Frisvad J.C."/>
            <person name="Workman M."/>
            <person name="Nielsen J."/>
        </authorList>
    </citation>
    <scope>NUCLEOTIDE SEQUENCE [LARGE SCALE GENOMIC DNA]</scope>
    <source>
        <strain evidence="4">IBT 11843</strain>
    </source>
</reference>
<feature type="compositionally biased region" description="Acidic residues" evidence="1">
    <location>
        <begin position="969"/>
        <end position="994"/>
    </location>
</feature>
<feature type="compositionally biased region" description="Basic and acidic residues" evidence="1">
    <location>
        <begin position="216"/>
        <end position="226"/>
    </location>
</feature>
<dbReference type="OMA" id="PHNIRYS"/>
<feature type="compositionally biased region" description="Basic and acidic residues" evidence="1">
    <location>
        <begin position="404"/>
        <end position="431"/>
    </location>
</feature>
<dbReference type="GO" id="GO:0000178">
    <property type="term" value="C:exosome (RNase complex)"/>
    <property type="evidence" value="ECO:0007669"/>
    <property type="project" value="TreeGrafter"/>
</dbReference>
<protein>
    <recommendedName>
        <fullName evidence="2">Putative zinc-finger domain-containing protein</fullName>
    </recommendedName>
</protein>
<feature type="compositionally biased region" description="Low complexity" evidence="1">
    <location>
        <begin position="371"/>
        <end position="382"/>
    </location>
</feature>
<feature type="region of interest" description="Disordered" evidence="1">
    <location>
        <begin position="365"/>
        <end position="697"/>
    </location>
</feature>
<dbReference type="PANTHER" id="PTHR21563:SF3">
    <property type="entry name" value="ZINC FINGER C3H1 DOMAIN-CONTAINING PROTEIN"/>
    <property type="match status" value="1"/>
</dbReference>
<feature type="region of interest" description="Disordered" evidence="1">
    <location>
        <begin position="105"/>
        <end position="243"/>
    </location>
</feature>
<feature type="compositionally biased region" description="Polar residues" evidence="1">
    <location>
        <begin position="130"/>
        <end position="145"/>
    </location>
</feature>
<feature type="region of interest" description="Disordered" evidence="1">
    <location>
        <begin position="292"/>
        <end position="348"/>
    </location>
</feature>
<feature type="compositionally biased region" description="Acidic residues" evidence="1">
    <location>
        <begin position="565"/>
        <end position="574"/>
    </location>
</feature>
<feature type="compositionally biased region" description="Low complexity" evidence="1">
    <location>
        <begin position="866"/>
        <end position="884"/>
    </location>
</feature>
<gene>
    <name evidence="3" type="ORF">PENDEC_c015G06678</name>
</gene>
<feature type="compositionally biased region" description="Low complexity" evidence="1">
    <location>
        <begin position="192"/>
        <end position="203"/>
    </location>
</feature>
<dbReference type="InterPro" id="IPR039278">
    <property type="entry name" value="Red1"/>
</dbReference>
<feature type="compositionally biased region" description="Polar residues" evidence="1">
    <location>
        <begin position="681"/>
        <end position="697"/>
    </location>
</feature>
<dbReference type="AlphaFoldDB" id="A0A1V6PAB5"/>
<feature type="compositionally biased region" description="Acidic residues" evidence="1">
    <location>
        <begin position="941"/>
        <end position="955"/>
    </location>
</feature>
<feature type="compositionally biased region" description="Polar residues" evidence="1">
    <location>
        <begin position="599"/>
        <end position="610"/>
    </location>
</feature>
<sequence length="1191" mass="128045">MSNQPPPAFGGHSNHAAQWPPSFPSMIPPTYPGNPEYASTSQPRPANHERNHDYNLAAVNGNSQISSTAVPGFFFPPQFPFMGQFDPAQGPPFPPMPMPPFGYPPMPFASLGSDPGPVPVTAHGGDRGQPSETRLQARGTSNSADSNREEGEVSEGGRSFGIKEHGKTVKRAAGSGASAARYSDLEEGETLSTRSDSSGRSSSPYNPPLSVSADPDVVHRAIEMQKSDATATTEGPSPPKSAAQLRIQAQGALLSLAPHNIRYQELVAEGINPVILKRLYDEVGIKVMASQGETTATDPSAPASRLGAPPAGPKQVDVAAPEKSKKQTPVTVQKVASAPSQTDGSKPMERKELIAKMLAAKAAKASEVKSSEAMSTEAASESKVALKTEAPANAERTPSNGTSGKEKVVPVRERNKAQTELARQRIEELKRQALLRKQQQTEIQAQQPTEADKSNQGDLPSEPAAPAVQHPLPVRPPVPQSTRVAGIPGLSMASSQQDSGLKTPTEATLAIVVDSTPVSGATQRKRPRAADFDEPAAIPKRHSSQGHRGPAEKLIIDISDGESLYGDDEGDNMDVDSAPEQGVSSMVTTETARPPLQKYPSTRASTSTPKGSFRPGDQEHIRKRESEIEAMRRKIAELEQKRKAKLAASSTESARSFDDSGVSSAAAQSSAAESEVAEASTGPSSGPGLQTGATTSKNGLVDRSNLIDFFHDSSVRILASMNAEQLASFRPNLLRLKDIESDLTTPRAEEFLSDCKEDIERQLAAAFVGLDGGPQLVEELRNLGHETGASPLEHMDDLHRQAKLKVQHLAVKTASSTRPVPVEPKAAVPVDAFAPGHETAVSSSHSAEHTPAVPTNGFTADEDINSGDLPSSPSQSDSTSSAMDESVDGVGSGHDSSAEEADVSGVQTSVAESAPVSDVEEQLDTDNVDYSQPEELPMSVVEEDEAMDEQDDQGVENDRDSREYSPESDAYEPPEPETGAEAESKAEEEDEADEAYSPPFSPAPPAPAESPRSRHQPRAEEPLTWAPPGPYHSEPRRDFQIGIFSDQAQTSKTQKKFTPYVSPLRLFKAYRYHPNYAEDVSDGYRSLTYSHNIDTMRYFCPYEVAGGVCNDRSCDFQHFRDITLSDDKILIEMGAVREGQTEEEKETYLAGLKEIINQMRRDKVKDFSTVAAEIAAYRRRFLQDPSRVLPL</sequence>
<evidence type="ECO:0000313" key="4">
    <source>
        <dbReference type="Proteomes" id="UP000191522"/>
    </source>
</evidence>
<feature type="compositionally biased region" description="Low complexity" evidence="1">
    <location>
        <begin position="435"/>
        <end position="449"/>
    </location>
</feature>
<feature type="compositionally biased region" description="Polar residues" evidence="1">
    <location>
        <begin position="492"/>
        <end position="506"/>
    </location>
</feature>
<dbReference type="OrthoDB" id="1922977at2759"/>
<comment type="caution">
    <text evidence="3">The sequence shown here is derived from an EMBL/GenBank/DDBJ whole genome shotgun (WGS) entry which is preliminary data.</text>
</comment>
<dbReference type="EMBL" id="MDYL01000015">
    <property type="protein sequence ID" value="OQD73496.1"/>
    <property type="molecule type" value="Genomic_DNA"/>
</dbReference>
<feature type="compositionally biased region" description="Basic and acidic residues" evidence="1">
    <location>
        <begin position="616"/>
        <end position="641"/>
    </location>
</feature>
<feature type="compositionally biased region" description="Acidic residues" evidence="1">
    <location>
        <begin position="918"/>
        <end position="927"/>
    </location>
</feature>
<dbReference type="Proteomes" id="UP000191522">
    <property type="component" value="Unassembled WGS sequence"/>
</dbReference>
<feature type="compositionally biased region" description="Low complexity" evidence="1">
    <location>
        <begin position="660"/>
        <end position="680"/>
    </location>
</feature>
<accession>A0A1V6PAB5</accession>
<organism evidence="3 4">
    <name type="scientific">Penicillium decumbens</name>
    <dbReference type="NCBI Taxonomy" id="69771"/>
    <lineage>
        <taxon>Eukaryota</taxon>
        <taxon>Fungi</taxon>
        <taxon>Dikarya</taxon>
        <taxon>Ascomycota</taxon>
        <taxon>Pezizomycotina</taxon>
        <taxon>Eurotiomycetes</taxon>
        <taxon>Eurotiomycetidae</taxon>
        <taxon>Eurotiales</taxon>
        <taxon>Aspergillaceae</taxon>
        <taxon>Penicillium</taxon>
    </lineage>
</organism>
<dbReference type="STRING" id="69771.A0A1V6PAB5"/>
<evidence type="ECO:0000313" key="3">
    <source>
        <dbReference type="EMBL" id="OQD73496.1"/>
    </source>
</evidence>
<dbReference type="Pfam" id="PF10650">
    <property type="entry name" value="zf-C3H1"/>
    <property type="match status" value="1"/>
</dbReference>
<feature type="region of interest" description="Disordered" evidence="1">
    <location>
        <begin position="1"/>
        <end position="60"/>
    </location>
</feature>